<reference evidence="2" key="1">
    <citation type="submission" date="2022-05" db="EMBL/GenBank/DDBJ databases">
        <title>Metagenome Sequencing of an Archaeal-Dominated Microbial Community from a Hot Spring at the Los Azufres Geothermal Field, Mexico.</title>
        <authorList>
            <person name="Marin-Paredes R."/>
            <person name="Martinez-Romero E."/>
            <person name="Servin-Garciduenas L.E."/>
        </authorList>
    </citation>
    <scope>NUCLEOTIDE SEQUENCE</scope>
    <source>
        <strain evidence="2">AZ1-454</strain>
    </source>
</reference>
<organism evidence="2">
    <name type="scientific">Candidatus Aramenus sulfurataquae</name>
    <dbReference type="NCBI Taxonomy" id="1326980"/>
    <lineage>
        <taxon>Archaea</taxon>
        <taxon>Thermoproteota</taxon>
        <taxon>Thermoprotei</taxon>
        <taxon>Sulfolobales</taxon>
        <taxon>Sulfolobaceae</taxon>
        <taxon>Candidatus Aramenus</taxon>
    </lineage>
</organism>
<sequence>MKAVHNLSKEAREEIISILLANRNKKVLAEELGVSPAAITKFASGRTHPSDETLLRALEIADEEERRKILHVIVNDLITSLMEVIEDNPKVAEEKIDDLKRVVNEIEKKHLTSLGFV</sequence>
<gene>
    <name evidence="2" type="ORF">TQ35_000140</name>
</gene>
<evidence type="ECO:0000259" key="1">
    <source>
        <dbReference type="Pfam" id="PF01381"/>
    </source>
</evidence>
<dbReference type="InterPro" id="IPR010982">
    <property type="entry name" value="Lambda_DNA-bd_dom_sf"/>
</dbReference>
<protein>
    <submittedName>
        <fullName evidence="2">Helix-turn-helix domain-containing protein</fullName>
    </submittedName>
</protein>
<dbReference type="InterPro" id="IPR001387">
    <property type="entry name" value="Cro/C1-type_HTH"/>
</dbReference>
<dbReference type="Gene3D" id="1.10.260.40">
    <property type="entry name" value="lambda repressor-like DNA-binding domains"/>
    <property type="match status" value="1"/>
</dbReference>
<accession>A0AAE3FLC4</accession>
<comment type="caution">
    <text evidence="2">The sequence shown here is derived from an EMBL/GenBank/DDBJ whole genome shotgun (WGS) entry which is preliminary data.</text>
</comment>
<feature type="domain" description="HTH cro/C1-type" evidence="1">
    <location>
        <begin position="22"/>
        <end position="59"/>
    </location>
</feature>
<proteinExistence type="predicted"/>
<dbReference type="EMBL" id="JZWS02000001">
    <property type="protein sequence ID" value="MCL7342987.1"/>
    <property type="molecule type" value="Genomic_DNA"/>
</dbReference>
<dbReference type="CDD" id="cd00093">
    <property type="entry name" value="HTH_XRE"/>
    <property type="match status" value="1"/>
</dbReference>
<evidence type="ECO:0000313" key="2">
    <source>
        <dbReference type="EMBL" id="MCL7342987.1"/>
    </source>
</evidence>
<dbReference type="GO" id="GO:0003677">
    <property type="term" value="F:DNA binding"/>
    <property type="evidence" value="ECO:0007669"/>
    <property type="project" value="InterPro"/>
</dbReference>
<dbReference type="Pfam" id="PF01381">
    <property type="entry name" value="HTH_3"/>
    <property type="match status" value="1"/>
</dbReference>
<dbReference type="SUPFAM" id="SSF47413">
    <property type="entry name" value="lambda repressor-like DNA-binding domains"/>
    <property type="match status" value="1"/>
</dbReference>
<name>A0AAE3FLC4_9CREN</name>
<dbReference type="AlphaFoldDB" id="A0AAE3FLC4"/>